<evidence type="ECO:0000256" key="1">
    <source>
        <dbReference type="SAM" id="Phobius"/>
    </source>
</evidence>
<evidence type="ECO:0000313" key="3">
    <source>
        <dbReference type="Proteomes" id="UP000003860"/>
    </source>
</evidence>
<keyword evidence="1" id="KW-0812">Transmembrane</keyword>
<organism evidence="2 3">
    <name type="scientific">Ruminiclostridium papyrosolvens DSM 2782</name>
    <dbReference type="NCBI Taxonomy" id="588581"/>
    <lineage>
        <taxon>Bacteria</taxon>
        <taxon>Bacillati</taxon>
        <taxon>Bacillota</taxon>
        <taxon>Clostridia</taxon>
        <taxon>Eubacteriales</taxon>
        <taxon>Oscillospiraceae</taxon>
        <taxon>Ruminiclostridium</taxon>
    </lineage>
</organism>
<accession>F1TH13</accession>
<feature type="transmembrane region" description="Helical" evidence="1">
    <location>
        <begin position="34"/>
        <end position="54"/>
    </location>
</feature>
<evidence type="ECO:0000313" key="2">
    <source>
        <dbReference type="EMBL" id="EGD46253.1"/>
    </source>
</evidence>
<dbReference type="AlphaFoldDB" id="F1TH13"/>
<dbReference type="EMBL" id="ACXX02000015">
    <property type="protein sequence ID" value="EGD46253.1"/>
    <property type="molecule type" value="Genomic_DNA"/>
</dbReference>
<keyword evidence="3" id="KW-1185">Reference proteome</keyword>
<keyword evidence="1" id="KW-1133">Transmembrane helix</keyword>
<feature type="transmembrane region" description="Helical" evidence="1">
    <location>
        <begin position="61"/>
        <end position="79"/>
    </location>
</feature>
<comment type="caution">
    <text evidence="2">The sequence shown here is derived from an EMBL/GenBank/DDBJ whole genome shotgun (WGS) entry which is preliminary data.</text>
</comment>
<sequence>MMTEAEIIFILFQFIGLILLLISINIRVKTRNRFLFSFAVYIYNLLIGCAALFFNKNTFTVCDLTAILLITVLTLYFILTVEKYRAEENKSGTK</sequence>
<reference evidence="2" key="1">
    <citation type="submission" date="2009-07" db="EMBL/GenBank/DDBJ databases">
        <authorList>
            <consortium name="US DOE Joint Genome Institute (JGI-PGF)"/>
            <person name="Lucas S."/>
            <person name="Copeland A."/>
            <person name="Lapidus A."/>
            <person name="Glavina del Rio T."/>
            <person name="Tice H."/>
            <person name="Bruce D."/>
            <person name="Goodwin L."/>
            <person name="Pitluck S."/>
            <person name="Larimer F."/>
            <person name="Land M.L."/>
            <person name="Mouttaki H."/>
            <person name="He Z."/>
            <person name="Zhou J."/>
            <person name="Hemme C.L."/>
        </authorList>
    </citation>
    <scope>NUCLEOTIDE SEQUENCE [LARGE SCALE GENOMIC DNA]</scope>
    <source>
        <strain evidence="2">DSM 2782</strain>
    </source>
</reference>
<dbReference type="Proteomes" id="UP000003860">
    <property type="component" value="Unassembled WGS sequence"/>
</dbReference>
<reference evidence="2" key="2">
    <citation type="submission" date="2011-01" db="EMBL/GenBank/DDBJ databases">
        <title>The Non-contiguous Finished genome of Clostridium papyrosolvens.</title>
        <authorList>
            <person name="Lucas S."/>
            <person name="Copeland A."/>
            <person name="Lapidus A."/>
            <person name="Cheng J.-F."/>
            <person name="Goodwin L."/>
            <person name="Pitluck S."/>
            <person name="Misra M."/>
            <person name="Chertkov O."/>
            <person name="Detter J.C."/>
            <person name="Han C."/>
            <person name="Tapia R."/>
            <person name="Land M."/>
            <person name="Hauser L."/>
            <person name="Kyrpides N."/>
            <person name="Ivanova N."/>
            <person name="Pagani I."/>
            <person name="Mouttaki H."/>
            <person name="He Z."/>
            <person name="Zhou J."/>
            <person name="Hemme C.L."/>
            <person name="Woyke T."/>
        </authorList>
    </citation>
    <scope>NUCLEOTIDE SEQUENCE [LARGE SCALE GENOMIC DNA]</scope>
    <source>
        <strain evidence="2">DSM 2782</strain>
    </source>
</reference>
<proteinExistence type="predicted"/>
<name>F1TH13_9FIRM</name>
<protein>
    <submittedName>
        <fullName evidence="2">Uncharacterized protein</fullName>
    </submittedName>
</protein>
<keyword evidence="1" id="KW-0472">Membrane</keyword>
<dbReference type="STRING" id="588581.Cpap_0865"/>
<gene>
    <name evidence="2" type="ORF">Cpap_0865</name>
</gene>
<feature type="transmembrane region" description="Helical" evidence="1">
    <location>
        <begin position="7"/>
        <end position="28"/>
    </location>
</feature>